<protein>
    <submittedName>
        <fullName evidence="1">Uncharacterized protein</fullName>
    </submittedName>
</protein>
<reference evidence="1" key="1">
    <citation type="submission" date="2016-10" db="EMBL/GenBank/DDBJ databases">
        <authorList>
            <person name="de Groot N.N."/>
        </authorList>
    </citation>
    <scope>NUCLEOTIDE SEQUENCE</scope>
</reference>
<sequence length="198" mass="22524">MELKYVGAKPIVSQHGVSFDQNRPDKYILINSAVELLEALNSDLGEDSVVKLTSFNHKELNGKELAEKLKLYCSGIDEVFNTREAETEELIENYKNSVEQNRNITNDEKTAWLGNIRLMRDYYLQYITNENAYNVILNTLADTITSKHIEEIQFPVGRNYGLVLGDLVTVLTDHKPPIDAKMSFEDQDGEAIGRLILK</sequence>
<proteinExistence type="predicted"/>
<dbReference type="EMBL" id="FPHC01000064">
    <property type="protein sequence ID" value="SFV61419.1"/>
    <property type="molecule type" value="Genomic_DNA"/>
</dbReference>
<accession>A0A1W1C6N1</accession>
<gene>
    <name evidence="1" type="ORF">MNB_SV-6-973</name>
</gene>
<evidence type="ECO:0000313" key="1">
    <source>
        <dbReference type="EMBL" id="SFV61419.1"/>
    </source>
</evidence>
<name>A0A1W1C6N1_9ZZZZ</name>
<organism evidence="1">
    <name type="scientific">hydrothermal vent metagenome</name>
    <dbReference type="NCBI Taxonomy" id="652676"/>
    <lineage>
        <taxon>unclassified sequences</taxon>
        <taxon>metagenomes</taxon>
        <taxon>ecological metagenomes</taxon>
    </lineage>
</organism>
<dbReference type="AlphaFoldDB" id="A0A1W1C6N1"/>